<organism evidence="1 2">
    <name type="scientific">Cereibacter sphaeroides</name>
    <name type="common">Rhodobacter sphaeroides</name>
    <dbReference type="NCBI Taxonomy" id="1063"/>
    <lineage>
        <taxon>Bacteria</taxon>
        <taxon>Pseudomonadati</taxon>
        <taxon>Pseudomonadota</taxon>
        <taxon>Alphaproteobacteria</taxon>
        <taxon>Rhodobacterales</taxon>
        <taxon>Paracoccaceae</taxon>
        <taxon>Cereibacter</taxon>
    </lineage>
</organism>
<evidence type="ECO:0000313" key="1">
    <source>
        <dbReference type="EMBL" id="PZQ99876.1"/>
    </source>
</evidence>
<proteinExistence type="predicted"/>
<dbReference type="EMBL" id="QFQS01000001">
    <property type="protein sequence ID" value="PZQ99876.1"/>
    <property type="molecule type" value="Genomic_DNA"/>
</dbReference>
<evidence type="ECO:0008006" key="3">
    <source>
        <dbReference type="Google" id="ProtNLM"/>
    </source>
</evidence>
<accession>A0A2W5SD87</accession>
<protein>
    <recommendedName>
        <fullName evidence="3">Glycosyltransferase</fullName>
    </recommendedName>
</protein>
<evidence type="ECO:0000313" key="2">
    <source>
        <dbReference type="Proteomes" id="UP000248975"/>
    </source>
</evidence>
<sequence length="277" mass="31582">MPVTARQIVVTLTAIPPRFSNLPRKLASIGRQTVRPDRVELHIPKTYRRFPGERPALPTLPDWVEVIEDDIDYGPATKALPAARRWRGTQTDLLLCDDDRLQDPLWMSRFIAGRQQRPDDILCERAWNIETQLGLYRAAAEQPRAIRTADGGRTLAYQLQRLLSLTLYHPPRRVYETAGYADVFEGFLGALIPAEAFPEEAWNIPDIIWTHDDVWLSGMAYSNGFKVWVNAMPRPVYSDGAVDKIASLRNHVEDGHGRQKAEELAVDYLRKHHGAWP</sequence>
<gene>
    <name evidence="1" type="ORF">DI533_04370</name>
</gene>
<dbReference type="Proteomes" id="UP000248975">
    <property type="component" value="Unassembled WGS sequence"/>
</dbReference>
<name>A0A2W5SD87_CERSP</name>
<dbReference type="AlphaFoldDB" id="A0A2W5SD87"/>
<reference evidence="1 2" key="1">
    <citation type="submission" date="2017-08" db="EMBL/GenBank/DDBJ databases">
        <title>Infants hospitalized years apart are colonized by the same room-sourced microbial strains.</title>
        <authorList>
            <person name="Brooks B."/>
            <person name="Olm M.R."/>
            <person name="Firek B.A."/>
            <person name="Baker R."/>
            <person name="Thomas B.C."/>
            <person name="Morowitz M.J."/>
            <person name="Banfield J.F."/>
        </authorList>
    </citation>
    <scope>NUCLEOTIDE SEQUENCE [LARGE SCALE GENOMIC DNA]</scope>
    <source>
        <strain evidence="1">S2_003_000_R2_11</strain>
    </source>
</reference>
<comment type="caution">
    <text evidence="1">The sequence shown here is derived from an EMBL/GenBank/DDBJ whole genome shotgun (WGS) entry which is preliminary data.</text>
</comment>